<proteinExistence type="predicted"/>
<feature type="signal peptide" evidence="1">
    <location>
        <begin position="1"/>
        <end position="18"/>
    </location>
</feature>
<sequence length="75" mass="8323">MQHIFAFFCTSFLGAALGVNFPSNIQIGGLFPTQQSQEHAAFMFALSQFTEPPKLAPQIDIVNISDSFEMTYTCK</sequence>
<dbReference type="EMBL" id="JAOTOJ010000002">
    <property type="protein sequence ID" value="KAK9406464.1"/>
    <property type="molecule type" value="Genomic_DNA"/>
</dbReference>
<comment type="caution">
    <text evidence="2">The sequence shown here is derived from an EMBL/GenBank/DDBJ whole genome shotgun (WGS) entry which is preliminary data.</text>
</comment>
<dbReference type="Proteomes" id="UP001474421">
    <property type="component" value="Unassembled WGS sequence"/>
</dbReference>
<protein>
    <submittedName>
        <fullName evidence="2">Glutamate receptor 1</fullName>
    </submittedName>
</protein>
<reference evidence="2 3" key="1">
    <citation type="journal article" date="2024" name="Proc. Natl. Acad. Sci. U.S.A.">
        <title>The genetic regulatory architecture and epigenomic basis for age-related changes in rattlesnake venom.</title>
        <authorList>
            <person name="Hogan M.P."/>
            <person name="Holding M.L."/>
            <person name="Nystrom G.S."/>
            <person name="Colston T.J."/>
            <person name="Bartlett D.A."/>
            <person name="Mason A.J."/>
            <person name="Ellsworth S.A."/>
            <person name="Rautsaw R.M."/>
            <person name="Lawrence K.C."/>
            <person name="Strickland J.L."/>
            <person name="He B."/>
            <person name="Fraser P."/>
            <person name="Margres M.J."/>
            <person name="Gilbert D.M."/>
            <person name="Gibbs H.L."/>
            <person name="Parkinson C.L."/>
            <person name="Rokyta D.R."/>
        </authorList>
    </citation>
    <scope>NUCLEOTIDE SEQUENCE [LARGE SCALE GENOMIC DNA]</scope>
    <source>
        <strain evidence="2">DRR0105</strain>
    </source>
</reference>
<keyword evidence="3" id="KW-1185">Reference proteome</keyword>
<keyword evidence="1" id="KW-0732">Signal</keyword>
<feature type="chain" id="PRO_5043833489" evidence="1">
    <location>
        <begin position="19"/>
        <end position="75"/>
    </location>
</feature>
<accession>A0AAW1BWF1</accession>
<organism evidence="2 3">
    <name type="scientific">Crotalus adamanteus</name>
    <name type="common">Eastern diamondback rattlesnake</name>
    <dbReference type="NCBI Taxonomy" id="8729"/>
    <lineage>
        <taxon>Eukaryota</taxon>
        <taxon>Metazoa</taxon>
        <taxon>Chordata</taxon>
        <taxon>Craniata</taxon>
        <taxon>Vertebrata</taxon>
        <taxon>Euteleostomi</taxon>
        <taxon>Lepidosauria</taxon>
        <taxon>Squamata</taxon>
        <taxon>Bifurcata</taxon>
        <taxon>Unidentata</taxon>
        <taxon>Episquamata</taxon>
        <taxon>Toxicofera</taxon>
        <taxon>Serpentes</taxon>
        <taxon>Colubroidea</taxon>
        <taxon>Viperidae</taxon>
        <taxon>Crotalinae</taxon>
        <taxon>Crotalus</taxon>
    </lineage>
</organism>
<keyword evidence="2" id="KW-0675">Receptor</keyword>
<evidence type="ECO:0000313" key="2">
    <source>
        <dbReference type="EMBL" id="KAK9406464.1"/>
    </source>
</evidence>
<evidence type="ECO:0000313" key="3">
    <source>
        <dbReference type="Proteomes" id="UP001474421"/>
    </source>
</evidence>
<gene>
    <name evidence="2" type="ORF">NXF25_005238</name>
</gene>
<dbReference type="Gene3D" id="3.40.50.2300">
    <property type="match status" value="1"/>
</dbReference>
<dbReference type="AlphaFoldDB" id="A0AAW1BWF1"/>
<name>A0AAW1BWF1_CROAD</name>
<evidence type="ECO:0000256" key="1">
    <source>
        <dbReference type="SAM" id="SignalP"/>
    </source>
</evidence>